<dbReference type="Gene3D" id="3.30.1330.40">
    <property type="entry name" value="RutC-like"/>
    <property type="match status" value="1"/>
</dbReference>
<proteinExistence type="inferred from homology"/>
<dbReference type="PANTHER" id="PTHR11803">
    <property type="entry name" value="2-IMINOBUTANOATE/2-IMINOPROPANOATE DEAMINASE RIDA"/>
    <property type="match status" value="1"/>
</dbReference>
<accession>A0A6G4XUC3</accession>
<name>A0A6G4XUC3_9ACTN</name>
<evidence type="ECO:0000313" key="3">
    <source>
        <dbReference type="Proteomes" id="UP000481109"/>
    </source>
</evidence>
<dbReference type="InterPro" id="IPR035959">
    <property type="entry name" value="RutC-like_sf"/>
</dbReference>
<evidence type="ECO:0000313" key="2">
    <source>
        <dbReference type="EMBL" id="NGO80294.1"/>
    </source>
</evidence>
<reference evidence="2 3" key="1">
    <citation type="submission" date="2020-02" db="EMBL/GenBank/DDBJ databases">
        <title>Whole-genome analyses of novel actinobacteria.</title>
        <authorList>
            <person name="Sahin N."/>
            <person name="Tokatli A."/>
        </authorList>
    </citation>
    <scope>NUCLEOTIDE SEQUENCE [LARGE SCALE GENOMIC DNA]</scope>
    <source>
        <strain evidence="2 3">YC504</strain>
    </source>
</reference>
<dbReference type="RefSeq" id="WP_165335721.1">
    <property type="nucleotide sequence ID" value="NZ_JAAKZW010000206.1"/>
</dbReference>
<dbReference type="CDD" id="cd00448">
    <property type="entry name" value="YjgF_YER057c_UK114_family"/>
    <property type="match status" value="1"/>
</dbReference>
<comment type="similarity">
    <text evidence="1">Belongs to the RutC family.</text>
</comment>
<dbReference type="AlphaFoldDB" id="A0A6G4XUC3"/>
<dbReference type="Pfam" id="PF01042">
    <property type="entry name" value="Ribonuc_L-PSP"/>
    <property type="match status" value="1"/>
</dbReference>
<gene>
    <name evidence="2" type="ORF">G6045_32230</name>
</gene>
<evidence type="ECO:0000256" key="1">
    <source>
        <dbReference type="ARBA" id="ARBA00010552"/>
    </source>
</evidence>
<dbReference type="Proteomes" id="UP000481109">
    <property type="component" value="Unassembled WGS sequence"/>
</dbReference>
<sequence length="126" mass="13427">MPREIISTPEAPEYPSYSQAAKVGDTIYVAGTVGVDVATGELAGPTIQEQTRQSLLNCQAILRAGGAELSNAVMVHTLLMRPEDADGIIEVFDEFFPDVRPPRCVSKLGVDRPGILVSIAMVAVTD</sequence>
<dbReference type="InterPro" id="IPR006175">
    <property type="entry name" value="YjgF/YER057c/UK114"/>
</dbReference>
<keyword evidence="3" id="KW-1185">Reference proteome</keyword>
<dbReference type="PANTHER" id="PTHR11803:SF58">
    <property type="entry name" value="PROTEIN HMF1-RELATED"/>
    <property type="match status" value="1"/>
</dbReference>
<dbReference type="GO" id="GO:0005829">
    <property type="term" value="C:cytosol"/>
    <property type="evidence" value="ECO:0007669"/>
    <property type="project" value="TreeGrafter"/>
</dbReference>
<dbReference type="GO" id="GO:0019239">
    <property type="term" value="F:deaminase activity"/>
    <property type="evidence" value="ECO:0007669"/>
    <property type="project" value="TreeGrafter"/>
</dbReference>
<comment type="caution">
    <text evidence="2">The sequence shown here is derived from an EMBL/GenBank/DDBJ whole genome shotgun (WGS) entry which is preliminary data.</text>
</comment>
<organism evidence="2 3">
    <name type="scientific">Streptomyces mesophilus</name>
    <dbReference type="NCBI Taxonomy" id="1775132"/>
    <lineage>
        <taxon>Bacteria</taxon>
        <taxon>Bacillati</taxon>
        <taxon>Actinomycetota</taxon>
        <taxon>Actinomycetes</taxon>
        <taxon>Kitasatosporales</taxon>
        <taxon>Streptomycetaceae</taxon>
        <taxon>Streptomyces</taxon>
    </lineage>
</organism>
<dbReference type="SUPFAM" id="SSF55298">
    <property type="entry name" value="YjgF-like"/>
    <property type="match status" value="1"/>
</dbReference>
<protein>
    <submittedName>
        <fullName evidence="2">RidA family protein</fullName>
    </submittedName>
</protein>
<dbReference type="EMBL" id="JAAKZW010000206">
    <property type="protein sequence ID" value="NGO80294.1"/>
    <property type="molecule type" value="Genomic_DNA"/>
</dbReference>